<evidence type="ECO:0000313" key="1">
    <source>
        <dbReference type="EMBL" id="ORY78460.1"/>
    </source>
</evidence>
<dbReference type="STRING" id="106004.A0A1Y2F3H4"/>
<proteinExistence type="predicted"/>
<dbReference type="AlphaFoldDB" id="A0A1Y2F3H4"/>
<dbReference type="InParanoid" id="A0A1Y2F3H4"/>
<evidence type="ECO:0000313" key="2">
    <source>
        <dbReference type="Proteomes" id="UP000193467"/>
    </source>
</evidence>
<accession>A0A1Y2F3H4</accession>
<organism evidence="1 2">
    <name type="scientific">Leucosporidium creatinivorum</name>
    <dbReference type="NCBI Taxonomy" id="106004"/>
    <lineage>
        <taxon>Eukaryota</taxon>
        <taxon>Fungi</taxon>
        <taxon>Dikarya</taxon>
        <taxon>Basidiomycota</taxon>
        <taxon>Pucciniomycotina</taxon>
        <taxon>Microbotryomycetes</taxon>
        <taxon>Leucosporidiales</taxon>
        <taxon>Leucosporidium</taxon>
    </lineage>
</organism>
<gene>
    <name evidence="1" type="ORF">BCR35DRAFT_332341</name>
</gene>
<protein>
    <submittedName>
        <fullName evidence="1">Uncharacterized protein</fullName>
    </submittedName>
</protein>
<sequence>MSDLKESAKPSIDLAPVLLPPRLAALVYSWLKDEDLPAPWFLELKQIYRHFSNDSWTRYYYKALNVHSNFSISSTALYFLESTPLISMYSRLSGAATQFKIELVNLLVATVGDKFNKIAAEALQFCQDMNAYSFAVYRFVELTPDLEGGSFSGVVGKLFLRVFPEQYAFNSAYALFAFSTPQRRRTGLSTSQHPSQRLHPLVDDPHRRACYTYVYLDFEPKDGFALRKRAPEYSHILGHIVSMSLTRVGNIADVLAHITERPARAFYTAINANKGQLLHEDISHPLISALITLVNIAQVIADATDFYLDKREIANDINRLANANNEAADQRITAYIMESLRLSPVVPGVMRKAKLRVSAAEAKEWLENDVFGLRCLDEADQRRLDGCLLLIRTTQL</sequence>
<reference evidence="1 2" key="1">
    <citation type="submission" date="2016-07" db="EMBL/GenBank/DDBJ databases">
        <title>Pervasive Adenine N6-methylation of Active Genes in Fungi.</title>
        <authorList>
            <consortium name="DOE Joint Genome Institute"/>
            <person name="Mondo S.J."/>
            <person name="Dannebaum R.O."/>
            <person name="Kuo R.C."/>
            <person name="Labutti K."/>
            <person name="Haridas S."/>
            <person name="Kuo A."/>
            <person name="Salamov A."/>
            <person name="Ahrendt S.R."/>
            <person name="Lipzen A."/>
            <person name="Sullivan W."/>
            <person name="Andreopoulos W.B."/>
            <person name="Clum A."/>
            <person name="Lindquist E."/>
            <person name="Daum C."/>
            <person name="Ramamoorthy G.K."/>
            <person name="Gryganskyi A."/>
            <person name="Culley D."/>
            <person name="Magnuson J.K."/>
            <person name="James T.Y."/>
            <person name="O'Malley M.A."/>
            <person name="Stajich J.E."/>
            <person name="Spatafora J.W."/>
            <person name="Visel A."/>
            <person name="Grigoriev I.V."/>
        </authorList>
    </citation>
    <scope>NUCLEOTIDE SEQUENCE [LARGE SCALE GENOMIC DNA]</scope>
    <source>
        <strain evidence="1 2">62-1032</strain>
    </source>
</reference>
<dbReference type="EMBL" id="MCGR01000029">
    <property type="protein sequence ID" value="ORY78460.1"/>
    <property type="molecule type" value="Genomic_DNA"/>
</dbReference>
<dbReference type="OrthoDB" id="6260732at2759"/>
<name>A0A1Y2F3H4_9BASI</name>
<comment type="caution">
    <text evidence="1">The sequence shown here is derived from an EMBL/GenBank/DDBJ whole genome shotgun (WGS) entry which is preliminary data.</text>
</comment>
<keyword evidence="2" id="KW-1185">Reference proteome</keyword>
<dbReference type="Proteomes" id="UP000193467">
    <property type="component" value="Unassembled WGS sequence"/>
</dbReference>